<dbReference type="NCBIfam" id="TIGR00550">
    <property type="entry name" value="nadA"/>
    <property type="match status" value="1"/>
</dbReference>
<dbReference type="GO" id="GO:0006777">
    <property type="term" value="P:Mo-molybdopterin cofactor biosynthetic process"/>
    <property type="evidence" value="ECO:0007669"/>
    <property type="project" value="UniProtKB-UniRule"/>
</dbReference>
<comment type="pathway">
    <text evidence="3">Cofactor biosynthesis; NAD(+) biosynthesis; quinolinate from iminoaspartate: step 1/1.</text>
</comment>
<keyword evidence="5 13" id="KW-0963">Cytoplasm</keyword>
<dbReference type="HAMAP" id="MF_00187">
    <property type="entry name" value="FdhD"/>
    <property type="match status" value="1"/>
</dbReference>
<dbReference type="Pfam" id="PF02445">
    <property type="entry name" value="NadA"/>
    <property type="match status" value="1"/>
</dbReference>
<dbReference type="Gene3D" id="3.40.50.10800">
    <property type="entry name" value="NadA-like"/>
    <property type="match status" value="3"/>
</dbReference>
<dbReference type="GO" id="GO:0051539">
    <property type="term" value="F:4 iron, 4 sulfur cluster binding"/>
    <property type="evidence" value="ECO:0007669"/>
    <property type="project" value="UniProtKB-KW"/>
</dbReference>
<reference evidence="14" key="1">
    <citation type="submission" date="2016-02" db="EMBL/GenBank/DDBJ databases">
        <title>Draft Genome Sequence of Sporotomaculum syntrophicum Strain FB, a Syntrophic Benzoate Degrader.</title>
        <authorList>
            <person name="Nobu M.K."/>
            <person name="Narihiro T."/>
            <person name="Qiu Y.-L."/>
            <person name="Ohashi A."/>
            <person name="Liu W.-T."/>
            <person name="Yuji S."/>
        </authorList>
    </citation>
    <scope>NUCLEOTIDE SEQUENCE</scope>
    <source>
        <strain evidence="14">FB</strain>
    </source>
</reference>
<dbReference type="InterPro" id="IPR036094">
    <property type="entry name" value="NadA_sf"/>
</dbReference>
<comment type="cofactor">
    <cofactor evidence="1">
        <name>[4Fe-4S] cluster</name>
        <dbReference type="ChEBI" id="CHEBI:49883"/>
    </cofactor>
</comment>
<comment type="catalytic activity">
    <reaction evidence="12">
        <text>iminosuccinate + dihydroxyacetone phosphate = quinolinate + phosphate + 2 H2O + H(+)</text>
        <dbReference type="Rhea" id="RHEA:25888"/>
        <dbReference type="ChEBI" id="CHEBI:15377"/>
        <dbReference type="ChEBI" id="CHEBI:15378"/>
        <dbReference type="ChEBI" id="CHEBI:29959"/>
        <dbReference type="ChEBI" id="CHEBI:43474"/>
        <dbReference type="ChEBI" id="CHEBI:57642"/>
        <dbReference type="ChEBI" id="CHEBI:77875"/>
        <dbReference type="EC" id="2.5.1.72"/>
    </reaction>
    <physiologicalReaction direction="left-to-right" evidence="12">
        <dbReference type="Rhea" id="RHEA:25889"/>
    </physiologicalReaction>
</comment>
<proteinExistence type="inferred from homology"/>
<feature type="active site" description="Cysteine persulfide intermediate" evidence="13">
    <location>
        <position position="107"/>
    </location>
</feature>
<dbReference type="InterPro" id="IPR003786">
    <property type="entry name" value="FdhD"/>
</dbReference>
<accession>A0A9D2WQA9</accession>
<comment type="caution">
    <text evidence="14">The sequence shown here is derived from an EMBL/GenBank/DDBJ whole genome shotgun (WGS) entry which is preliminary data.</text>
</comment>
<dbReference type="InterPro" id="IPR016193">
    <property type="entry name" value="Cytidine_deaminase-like"/>
</dbReference>
<evidence type="ECO:0000256" key="5">
    <source>
        <dbReference type="ARBA" id="ARBA00022490"/>
    </source>
</evidence>
<evidence type="ECO:0000256" key="4">
    <source>
        <dbReference type="ARBA" id="ARBA00022485"/>
    </source>
</evidence>
<evidence type="ECO:0000256" key="1">
    <source>
        <dbReference type="ARBA" id="ARBA00001966"/>
    </source>
</evidence>
<protein>
    <recommendedName>
        <fullName evidence="13">Sulfur carrier protein FdhD</fullName>
    </recommendedName>
</protein>
<evidence type="ECO:0000256" key="7">
    <source>
        <dbReference type="ARBA" id="ARBA00022679"/>
    </source>
</evidence>
<dbReference type="NCBIfam" id="NF006878">
    <property type="entry name" value="PRK09375.1-2"/>
    <property type="match status" value="1"/>
</dbReference>
<dbReference type="GO" id="GO:0009435">
    <property type="term" value="P:NAD+ biosynthetic process"/>
    <property type="evidence" value="ECO:0007669"/>
    <property type="project" value="InterPro"/>
</dbReference>
<evidence type="ECO:0000256" key="9">
    <source>
        <dbReference type="ARBA" id="ARBA00023004"/>
    </source>
</evidence>
<gene>
    <name evidence="14" type="primary">nadA_2</name>
    <name evidence="13" type="synonym">fdhD</name>
    <name evidence="14" type="ORF">SPSYN_01296</name>
</gene>
<comment type="similarity">
    <text evidence="13">Belongs to the FdhD family.</text>
</comment>
<dbReference type="Gene3D" id="3.40.140.10">
    <property type="entry name" value="Cytidine Deaminase, domain 2"/>
    <property type="match status" value="1"/>
</dbReference>
<keyword evidence="15" id="KW-1185">Reference proteome</keyword>
<dbReference type="FunFam" id="3.40.50.10800:FF:000001">
    <property type="entry name" value="Quinolinate synthase A"/>
    <property type="match status" value="1"/>
</dbReference>
<dbReference type="GO" id="GO:0097163">
    <property type="term" value="F:sulfur carrier activity"/>
    <property type="evidence" value="ECO:0007669"/>
    <property type="project" value="UniProtKB-UniRule"/>
</dbReference>
<dbReference type="GO" id="GO:0008987">
    <property type="term" value="F:quinolinate synthetase A activity"/>
    <property type="evidence" value="ECO:0007669"/>
    <property type="project" value="UniProtKB-UniRule"/>
</dbReference>
<dbReference type="Pfam" id="PF02634">
    <property type="entry name" value="FdhD-NarQ"/>
    <property type="match status" value="1"/>
</dbReference>
<sequence length="575" mass="62997">MSKPAVYQQREITVYDNGTLKDIKDAVVEEKPVTLYLNHVELATMICTPGAYEELGVGFLLSEGLLEDPDDIVSITCQEEEGLLYIETGRPVTQAGSFLRRHIASCCGKSRAGFYFINDARQVKPIESDVQFKAEDLLAAINKLEEKSETFHLTGGVHSAALADGANLMSRYEDIGRHNAVDRVIGSAFLQRINTGDKCLLLSGRVASEILIKAARAQIPLILSRSAPTGLTLDLAEDLNITVVGFARGRRMSIYTHPGRVITSGESTTIVQQNRQLAEDIKRLKKEKDVYIIAHYYQRPEVQDIADFVGDSYAMAVAAKDSPCANILVAGVDFMAESAAILCPDKTVLSPEPRATCPMANSIEVDDVLQFKQEHPDGLVVSYVNTPAGIKAVTDICVTSSNAVKIINKLPRKARIFFIPDTNLGTFVAGQLDRELDLFPSHCPTHAHITKADILQRKAEHPEAEVLVHPECDPEVVALADYVGSTAGIIDYAVKSDKNTFIIGTECGVFHKIQQLSPDKELVLAQDDLVCPNMKSINLKKILSTLETMETKITVPEATREKAALALEKMIEYAS</sequence>
<keyword evidence="4" id="KW-0004">4Fe-4S</keyword>
<dbReference type="AlphaFoldDB" id="A0A9D2WQA9"/>
<organism evidence="14 15">
    <name type="scientific">Sporotomaculum syntrophicum</name>
    <dbReference type="NCBI Taxonomy" id="182264"/>
    <lineage>
        <taxon>Bacteria</taxon>
        <taxon>Bacillati</taxon>
        <taxon>Bacillota</taxon>
        <taxon>Clostridia</taxon>
        <taxon>Eubacteriales</taxon>
        <taxon>Desulfallaceae</taxon>
        <taxon>Sporotomaculum</taxon>
    </lineage>
</organism>
<dbReference type="Proteomes" id="UP000798488">
    <property type="component" value="Unassembled WGS sequence"/>
</dbReference>
<keyword evidence="7 14" id="KW-0808">Transferase</keyword>
<dbReference type="GO" id="GO:0046872">
    <property type="term" value="F:metal ion binding"/>
    <property type="evidence" value="ECO:0007669"/>
    <property type="project" value="UniProtKB-KW"/>
</dbReference>
<evidence type="ECO:0000256" key="8">
    <source>
        <dbReference type="ARBA" id="ARBA00022723"/>
    </source>
</evidence>
<keyword evidence="11 13" id="KW-0501">Molybdenum cofactor biosynthesis</keyword>
<keyword evidence="10" id="KW-0411">Iron-sulfur</keyword>
<keyword evidence="8" id="KW-0479">Metal-binding</keyword>
<dbReference type="RefSeq" id="WP_161821665.1">
    <property type="nucleotide sequence ID" value="NZ_LSRS01000003.1"/>
</dbReference>
<evidence type="ECO:0000256" key="10">
    <source>
        <dbReference type="ARBA" id="ARBA00023014"/>
    </source>
</evidence>
<comment type="function">
    <text evidence="13">Required for formate dehydrogenase (FDH) activity. Acts as a sulfur carrier protein that transfers sulfur from IscS to the molybdenum cofactor prior to its insertion into FDH.</text>
</comment>
<dbReference type="Gene3D" id="3.10.20.10">
    <property type="match status" value="1"/>
</dbReference>
<evidence type="ECO:0000256" key="6">
    <source>
        <dbReference type="ARBA" id="ARBA00022642"/>
    </source>
</evidence>
<evidence type="ECO:0000256" key="12">
    <source>
        <dbReference type="ARBA" id="ARBA00050125"/>
    </source>
</evidence>
<dbReference type="NCBIfam" id="TIGR00129">
    <property type="entry name" value="fdhD_narQ"/>
    <property type="match status" value="1"/>
</dbReference>
<keyword evidence="9" id="KW-0408">Iron</keyword>
<dbReference type="EMBL" id="LSRS01000003">
    <property type="protein sequence ID" value="KAF1085160.1"/>
    <property type="molecule type" value="Genomic_DNA"/>
</dbReference>
<feature type="binding site" evidence="13">
    <location>
        <begin position="246"/>
        <end position="251"/>
    </location>
    <ligand>
        <name>Mo-bis(molybdopterin guanine dinucleotide)</name>
        <dbReference type="ChEBI" id="CHEBI:60539"/>
    </ligand>
</feature>
<dbReference type="GO" id="GO:0016783">
    <property type="term" value="F:sulfurtransferase activity"/>
    <property type="evidence" value="ECO:0007669"/>
    <property type="project" value="InterPro"/>
</dbReference>
<evidence type="ECO:0000313" key="14">
    <source>
        <dbReference type="EMBL" id="KAF1085160.1"/>
    </source>
</evidence>
<comment type="function">
    <text evidence="2">Catalyzes the condensation of iminoaspartate with dihydroxyacetone phosphate to form quinolinate.</text>
</comment>
<evidence type="ECO:0000256" key="13">
    <source>
        <dbReference type="HAMAP-Rule" id="MF_00187"/>
    </source>
</evidence>
<evidence type="ECO:0000256" key="2">
    <source>
        <dbReference type="ARBA" id="ARBA00003791"/>
    </source>
</evidence>
<evidence type="ECO:0000256" key="3">
    <source>
        <dbReference type="ARBA" id="ARBA00005065"/>
    </source>
</evidence>
<evidence type="ECO:0000256" key="11">
    <source>
        <dbReference type="ARBA" id="ARBA00023150"/>
    </source>
</evidence>
<name>A0A9D2WQA9_9FIRM</name>
<dbReference type="OrthoDB" id="9801204at2"/>
<dbReference type="SUPFAM" id="SSF53927">
    <property type="entry name" value="Cytidine deaminase-like"/>
    <property type="match status" value="1"/>
</dbReference>
<dbReference type="InterPro" id="IPR003473">
    <property type="entry name" value="NadA"/>
</dbReference>
<dbReference type="PANTHER" id="PTHR30592">
    <property type="entry name" value="FORMATE DEHYDROGENASE"/>
    <property type="match status" value="1"/>
</dbReference>
<keyword evidence="6" id="KW-0662">Pyridine nucleotide biosynthesis</keyword>
<comment type="subcellular location">
    <subcellularLocation>
        <location evidence="13">Cytoplasm</location>
    </subcellularLocation>
</comment>
<dbReference type="PANTHER" id="PTHR30592:SF1">
    <property type="entry name" value="SULFUR CARRIER PROTEIN FDHD"/>
    <property type="match status" value="1"/>
</dbReference>
<evidence type="ECO:0000313" key="15">
    <source>
        <dbReference type="Proteomes" id="UP000798488"/>
    </source>
</evidence>
<dbReference type="SUPFAM" id="SSF142754">
    <property type="entry name" value="NadA-like"/>
    <property type="match status" value="1"/>
</dbReference>
<dbReference type="GO" id="GO:0005737">
    <property type="term" value="C:cytoplasm"/>
    <property type="evidence" value="ECO:0007669"/>
    <property type="project" value="UniProtKB-SubCell"/>
</dbReference>